<dbReference type="AlphaFoldDB" id="A0A0E9U537"/>
<accession>A0A0E9U537</accession>
<protein>
    <submittedName>
        <fullName evidence="1">Uncharacterized protein</fullName>
    </submittedName>
</protein>
<organism evidence="1">
    <name type="scientific">Anguilla anguilla</name>
    <name type="common">European freshwater eel</name>
    <name type="synonym">Muraena anguilla</name>
    <dbReference type="NCBI Taxonomy" id="7936"/>
    <lineage>
        <taxon>Eukaryota</taxon>
        <taxon>Metazoa</taxon>
        <taxon>Chordata</taxon>
        <taxon>Craniata</taxon>
        <taxon>Vertebrata</taxon>
        <taxon>Euteleostomi</taxon>
        <taxon>Actinopterygii</taxon>
        <taxon>Neopterygii</taxon>
        <taxon>Teleostei</taxon>
        <taxon>Anguilliformes</taxon>
        <taxon>Anguillidae</taxon>
        <taxon>Anguilla</taxon>
    </lineage>
</organism>
<reference evidence="1" key="2">
    <citation type="journal article" date="2015" name="Fish Shellfish Immunol.">
        <title>Early steps in the European eel (Anguilla anguilla)-Vibrio vulnificus interaction in the gills: Role of the RtxA13 toxin.</title>
        <authorList>
            <person name="Callol A."/>
            <person name="Pajuelo D."/>
            <person name="Ebbesson L."/>
            <person name="Teles M."/>
            <person name="MacKenzie S."/>
            <person name="Amaro C."/>
        </authorList>
    </citation>
    <scope>NUCLEOTIDE SEQUENCE</scope>
</reference>
<reference evidence="1" key="1">
    <citation type="submission" date="2014-11" db="EMBL/GenBank/DDBJ databases">
        <authorList>
            <person name="Amaro Gonzalez C."/>
        </authorList>
    </citation>
    <scope>NUCLEOTIDE SEQUENCE</scope>
</reference>
<evidence type="ECO:0000313" key="1">
    <source>
        <dbReference type="EMBL" id="JAH60255.1"/>
    </source>
</evidence>
<name>A0A0E9U537_ANGAN</name>
<sequence>MQWTFYCNSFLRKPVSCIFFIFISQCDVDLLFFLIQTSQHIFL</sequence>
<proteinExistence type="predicted"/>
<dbReference type="EMBL" id="GBXM01048322">
    <property type="protein sequence ID" value="JAH60255.1"/>
    <property type="molecule type" value="Transcribed_RNA"/>
</dbReference>